<keyword evidence="6" id="KW-0408">Iron</keyword>
<keyword evidence="7" id="KW-0406">Ion transport</keyword>
<keyword evidence="10 11" id="KW-0998">Cell outer membrane</keyword>
<dbReference type="Pfam" id="PF07715">
    <property type="entry name" value="Plug"/>
    <property type="match status" value="1"/>
</dbReference>
<evidence type="ECO:0000256" key="4">
    <source>
        <dbReference type="ARBA" id="ARBA00022496"/>
    </source>
</evidence>
<evidence type="ECO:0000256" key="11">
    <source>
        <dbReference type="PROSITE-ProRule" id="PRU01360"/>
    </source>
</evidence>
<gene>
    <name evidence="15" type="ORF">PYV00_15430</name>
</gene>
<evidence type="ECO:0000259" key="14">
    <source>
        <dbReference type="Pfam" id="PF07715"/>
    </source>
</evidence>
<evidence type="ECO:0000256" key="12">
    <source>
        <dbReference type="RuleBase" id="RU003357"/>
    </source>
</evidence>
<dbReference type="InterPro" id="IPR036942">
    <property type="entry name" value="Beta-barrel_TonB_sf"/>
</dbReference>
<dbReference type="PANTHER" id="PTHR32552:SF81">
    <property type="entry name" value="TONB-DEPENDENT OUTER MEMBRANE RECEPTOR"/>
    <property type="match status" value="1"/>
</dbReference>
<evidence type="ECO:0000256" key="6">
    <source>
        <dbReference type="ARBA" id="ARBA00023004"/>
    </source>
</evidence>
<dbReference type="Gene3D" id="2.40.170.20">
    <property type="entry name" value="TonB-dependent receptor, beta-barrel domain"/>
    <property type="match status" value="1"/>
</dbReference>
<dbReference type="InterPro" id="IPR039426">
    <property type="entry name" value="TonB-dep_rcpt-like"/>
</dbReference>
<keyword evidence="3 11" id="KW-1134">Transmembrane beta strand</keyword>
<comment type="subcellular location">
    <subcellularLocation>
        <location evidence="1 11">Cell outer membrane</location>
        <topology evidence="1 11">Multi-pass membrane protein</topology>
    </subcellularLocation>
</comment>
<proteinExistence type="inferred from homology"/>
<keyword evidence="16" id="KW-1185">Reference proteome</keyword>
<name>A0ABT5WTG4_9SPHN</name>
<comment type="caution">
    <text evidence="15">The sequence shown here is derived from an EMBL/GenBank/DDBJ whole genome shotgun (WGS) entry which is preliminary data.</text>
</comment>
<dbReference type="CDD" id="cd01347">
    <property type="entry name" value="ligand_gated_channel"/>
    <property type="match status" value="1"/>
</dbReference>
<comment type="similarity">
    <text evidence="11 12">Belongs to the TonB-dependent receptor family.</text>
</comment>
<dbReference type="PROSITE" id="PS52016">
    <property type="entry name" value="TONB_DEPENDENT_REC_3"/>
    <property type="match status" value="1"/>
</dbReference>
<accession>A0ABT5WTG4</accession>
<keyword evidence="15" id="KW-0675">Receptor</keyword>
<evidence type="ECO:0000313" key="15">
    <source>
        <dbReference type="EMBL" id="MDE8653098.1"/>
    </source>
</evidence>
<evidence type="ECO:0000256" key="8">
    <source>
        <dbReference type="ARBA" id="ARBA00023077"/>
    </source>
</evidence>
<dbReference type="InterPro" id="IPR012910">
    <property type="entry name" value="Plug_dom"/>
</dbReference>
<dbReference type="Proteomes" id="UP001216253">
    <property type="component" value="Unassembled WGS sequence"/>
</dbReference>
<evidence type="ECO:0000256" key="2">
    <source>
        <dbReference type="ARBA" id="ARBA00022448"/>
    </source>
</evidence>
<reference evidence="15 16" key="1">
    <citation type="submission" date="2023-03" db="EMBL/GenBank/DDBJ databases">
        <title>NovoSphingobium album sp. nov. isolated from polycyclic aromatic hydrocarbons- and heavy-metal polluted soil.</title>
        <authorList>
            <person name="Liu Z."/>
            <person name="Wang K."/>
        </authorList>
    </citation>
    <scope>NUCLEOTIDE SEQUENCE [LARGE SCALE GENOMIC DNA]</scope>
    <source>
        <strain evidence="15 16">H3SJ31-1</strain>
    </source>
</reference>
<evidence type="ECO:0000256" key="9">
    <source>
        <dbReference type="ARBA" id="ARBA00023136"/>
    </source>
</evidence>
<evidence type="ECO:0000259" key="13">
    <source>
        <dbReference type="Pfam" id="PF00593"/>
    </source>
</evidence>
<keyword evidence="5 11" id="KW-0812">Transmembrane</keyword>
<protein>
    <submittedName>
        <fullName evidence="15">TonB-dependent receptor</fullName>
    </submittedName>
</protein>
<evidence type="ECO:0000256" key="3">
    <source>
        <dbReference type="ARBA" id="ARBA00022452"/>
    </source>
</evidence>
<dbReference type="EMBL" id="JARESE010000050">
    <property type="protein sequence ID" value="MDE8653098.1"/>
    <property type="molecule type" value="Genomic_DNA"/>
</dbReference>
<feature type="domain" description="TonB-dependent receptor-like beta-barrel" evidence="13">
    <location>
        <begin position="257"/>
        <end position="744"/>
    </location>
</feature>
<evidence type="ECO:0000256" key="5">
    <source>
        <dbReference type="ARBA" id="ARBA00022692"/>
    </source>
</evidence>
<dbReference type="SUPFAM" id="SSF56935">
    <property type="entry name" value="Porins"/>
    <property type="match status" value="1"/>
</dbReference>
<sequence length="794" mass="87395">MAHAQDAADAGYDDEAIVVTATRRASTVQDVPINISAVTASQLEEQRTQDLGEIARTVPGVYIVDAGQRQGNNIVFRGLNADPLGSNDGDNSGGGTVAIYLGEIPLYVDLRANDLERVEFLIGPQGTLYGAGTLGGAIRYIPKRPQFDAVSGEVRTDLYAYNHGDGISTDTGMTINFPIASNLAFRASLDYLNDQGFIDYPFVVTAIGQVNPNDFAGSGNLKRFKDVNWVDTVSGRAALRWKPIDALDVNLTYYYQDQRTGGRQISGYRLGQTPLLDSNGDYQSFPVPIGKYDSPLRVLEPNQRKNQLVALEMVADLDFADLTSATGYSRFDDKGNRDQTDLLITLEYSYEAFPNFTSRTLEQGKEETFTQELRLVSKTPGPLSWILGGFYNHQKSNSFSKEFTPFLDTYYGTVYPENLEYYQVSKGKLEEKAVYGELSYKITPQWQVTAGGRYYWYDFVTESAFDLPLFEVAFNGREPGTYVLDFEKGGQKDKGFLWKLNTSYDVTPDAMVYATVSKGYRIGNSNGIAACPPDFDPTDPSNGQTLCALPHEFQYGPDETTNYEIGFKTQWLNRRLTINGAAYYIDWSNPQLSSATQAGNLPIIINGGGAESKGFELSFAFQATRAFSIRGNYSYTDPKLTADTPNLIRYSVGPGFPSLYEDGLKGDRLPGSPRHSGSLFIDYKREVAPDTELGFSYKLSAQSNVLTRTGGRGGGVTLPGFSIHGAAITLNYKGLSVQGYVDNIFDKFAEVGVRGTPDSAQVVFNENGDPVYVRSYGTYPIAPRVIGLRSTLSF</sequence>
<keyword evidence="2 11" id="KW-0813">Transport</keyword>
<dbReference type="PANTHER" id="PTHR32552">
    <property type="entry name" value="FERRICHROME IRON RECEPTOR-RELATED"/>
    <property type="match status" value="1"/>
</dbReference>
<keyword evidence="8 12" id="KW-0798">TonB box</keyword>
<dbReference type="Pfam" id="PF00593">
    <property type="entry name" value="TonB_dep_Rec_b-barrel"/>
    <property type="match status" value="1"/>
</dbReference>
<organism evidence="15 16">
    <name type="scientific">Novosphingobium album</name>
    <name type="common">ex Liu et al. 2023</name>
    <dbReference type="NCBI Taxonomy" id="3031130"/>
    <lineage>
        <taxon>Bacteria</taxon>
        <taxon>Pseudomonadati</taxon>
        <taxon>Pseudomonadota</taxon>
        <taxon>Alphaproteobacteria</taxon>
        <taxon>Sphingomonadales</taxon>
        <taxon>Sphingomonadaceae</taxon>
        <taxon>Novosphingobium</taxon>
    </lineage>
</organism>
<evidence type="ECO:0000256" key="10">
    <source>
        <dbReference type="ARBA" id="ARBA00023237"/>
    </source>
</evidence>
<keyword evidence="4" id="KW-0410">Iron transport</keyword>
<evidence type="ECO:0000313" key="16">
    <source>
        <dbReference type="Proteomes" id="UP001216253"/>
    </source>
</evidence>
<feature type="domain" description="TonB-dependent receptor plug" evidence="14">
    <location>
        <begin position="28"/>
        <end position="137"/>
    </location>
</feature>
<dbReference type="InterPro" id="IPR000531">
    <property type="entry name" value="Beta-barrel_TonB"/>
</dbReference>
<evidence type="ECO:0000256" key="7">
    <source>
        <dbReference type="ARBA" id="ARBA00023065"/>
    </source>
</evidence>
<keyword evidence="9 11" id="KW-0472">Membrane</keyword>
<evidence type="ECO:0000256" key="1">
    <source>
        <dbReference type="ARBA" id="ARBA00004571"/>
    </source>
</evidence>